<sequence length="300" mass="34433">MNDALPKAAVFSGLPPAKSWTNTIYPLNRGDLEAEQERLNYNHHRIWLPLTGELAPPHVLDAVKKFQAPRIADVATGNGVWLKSMAEEMPPQAELYGFDLDTVKFPPVERRMPNMTFQQHDILNRFPQELHGTFDLVHVRLLIFALKSHEWSVTIQHIMELLKPGGWIVWEEVGQISMRSFPPSRAFDEWWRLHLIHLVNNGGNEWMPYRLVPSLRSAGLENCDHRIWSTWSSETVNQDDVPEVLIGLVKPTLTSVVESGGLEIVQTMEDVLLLESNIIMDIRNGMKLGFDWYRAWGMKP</sequence>
<protein>
    <submittedName>
        <fullName evidence="3">Methyltransferase domain-containing protein</fullName>
    </submittedName>
</protein>
<dbReference type="PANTHER" id="PTHR43591">
    <property type="entry name" value="METHYLTRANSFERASE"/>
    <property type="match status" value="1"/>
</dbReference>
<gene>
    <name evidence="3" type="ORF">B0I35DRAFT_350549</name>
</gene>
<dbReference type="Pfam" id="PF13649">
    <property type="entry name" value="Methyltransf_25"/>
    <property type="match status" value="1"/>
</dbReference>
<dbReference type="AlphaFoldDB" id="A0A8K0SY19"/>
<organism evidence="3 4">
    <name type="scientific">Stachybotrys elegans</name>
    <dbReference type="NCBI Taxonomy" id="80388"/>
    <lineage>
        <taxon>Eukaryota</taxon>
        <taxon>Fungi</taxon>
        <taxon>Dikarya</taxon>
        <taxon>Ascomycota</taxon>
        <taxon>Pezizomycotina</taxon>
        <taxon>Sordariomycetes</taxon>
        <taxon>Hypocreomycetidae</taxon>
        <taxon>Hypocreales</taxon>
        <taxon>Stachybotryaceae</taxon>
        <taxon>Stachybotrys</taxon>
    </lineage>
</organism>
<name>A0A8K0SY19_9HYPO</name>
<evidence type="ECO:0000256" key="1">
    <source>
        <dbReference type="ARBA" id="ARBA00038158"/>
    </source>
</evidence>
<comment type="similarity">
    <text evidence="1">Belongs to the methyltransferase superfamily. LaeA methyltransferase family.</text>
</comment>
<dbReference type="CDD" id="cd02440">
    <property type="entry name" value="AdoMet_MTases"/>
    <property type="match status" value="1"/>
</dbReference>
<evidence type="ECO:0000313" key="3">
    <source>
        <dbReference type="EMBL" id="KAH7323189.1"/>
    </source>
</evidence>
<evidence type="ECO:0000259" key="2">
    <source>
        <dbReference type="Pfam" id="PF13649"/>
    </source>
</evidence>
<dbReference type="OrthoDB" id="417697at2759"/>
<keyword evidence="3" id="KW-0808">Transferase</keyword>
<comment type="caution">
    <text evidence="3">The sequence shown here is derived from an EMBL/GenBank/DDBJ whole genome shotgun (WGS) entry which is preliminary data.</text>
</comment>
<proteinExistence type="inferred from homology"/>
<dbReference type="PANTHER" id="PTHR43591:SF50">
    <property type="entry name" value="METHYLTRANSFERASE DOMAIN-CONTAINING PROTEIN-RELATED"/>
    <property type="match status" value="1"/>
</dbReference>
<dbReference type="GO" id="GO:0008168">
    <property type="term" value="F:methyltransferase activity"/>
    <property type="evidence" value="ECO:0007669"/>
    <property type="project" value="UniProtKB-KW"/>
</dbReference>
<dbReference type="InterPro" id="IPR029063">
    <property type="entry name" value="SAM-dependent_MTases_sf"/>
</dbReference>
<dbReference type="SUPFAM" id="SSF53335">
    <property type="entry name" value="S-adenosyl-L-methionine-dependent methyltransferases"/>
    <property type="match status" value="1"/>
</dbReference>
<dbReference type="InterPro" id="IPR041698">
    <property type="entry name" value="Methyltransf_25"/>
</dbReference>
<keyword evidence="3" id="KW-0489">Methyltransferase</keyword>
<feature type="domain" description="Methyltransferase" evidence="2">
    <location>
        <begin position="71"/>
        <end position="166"/>
    </location>
</feature>
<evidence type="ECO:0000313" key="4">
    <source>
        <dbReference type="Proteomes" id="UP000813444"/>
    </source>
</evidence>
<dbReference type="GO" id="GO:0032259">
    <property type="term" value="P:methylation"/>
    <property type="evidence" value="ECO:0007669"/>
    <property type="project" value="UniProtKB-KW"/>
</dbReference>
<dbReference type="Proteomes" id="UP000813444">
    <property type="component" value="Unassembled WGS sequence"/>
</dbReference>
<dbReference type="EMBL" id="JAGPNK010000004">
    <property type="protein sequence ID" value="KAH7323189.1"/>
    <property type="molecule type" value="Genomic_DNA"/>
</dbReference>
<dbReference type="Gene3D" id="3.40.50.150">
    <property type="entry name" value="Vaccinia Virus protein VP39"/>
    <property type="match status" value="1"/>
</dbReference>
<accession>A0A8K0SY19</accession>
<keyword evidence="4" id="KW-1185">Reference proteome</keyword>
<reference evidence="3" key="1">
    <citation type="journal article" date="2021" name="Nat. Commun.">
        <title>Genetic determinants of endophytism in the Arabidopsis root mycobiome.</title>
        <authorList>
            <person name="Mesny F."/>
            <person name="Miyauchi S."/>
            <person name="Thiergart T."/>
            <person name="Pickel B."/>
            <person name="Atanasova L."/>
            <person name="Karlsson M."/>
            <person name="Huettel B."/>
            <person name="Barry K.W."/>
            <person name="Haridas S."/>
            <person name="Chen C."/>
            <person name="Bauer D."/>
            <person name="Andreopoulos W."/>
            <person name="Pangilinan J."/>
            <person name="LaButti K."/>
            <person name="Riley R."/>
            <person name="Lipzen A."/>
            <person name="Clum A."/>
            <person name="Drula E."/>
            <person name="Henrissat B."/>
            <person name="Kohler A."/>
            <person name="Grigoriev I.V."/>
            <person name="Martin F.M."/>
            <person name="Hacquard S."/>
        </authorList>
    </citation>
    <scope>NUCLEOTIDE SEQUENCE</scope>
    <source>
        <strain evidence="3">MPI-CAGE-CH-0235</strain>
    </source>
</reference>